<dbReference type="InterPro" id="IPR007627">
    <property type="entry name" value="RNA_pol_sigma70_r2"/>
</dbReference>
<evidence type="ECO:0000256" key="2">
    <source>
        <dbReference type="ARBA" id="ARBA00023015"/>
    </source>
</evidence>
<feature type="domain" description="RNA polymerase sigma-70 region 2" evidence="6">
    <location>
        <begin position="44"/>
        <end position="111"/>
    </location>
</feature>
<accession>A0A1U7CM23</accession>
<feature type="region of interest" description="Disordered" evidence="5">
    <location>
        <begin position="454"/>
        <end position="477"/>
    </location>
</feature>
<dbReference type="EMBL" id="CP019082">
    <property type="protein sequence ID" value="APW59958.1"/>
    <property type="molecule type" value="Genomic_DNA"/>
</dbReference>
<feature type="domain" description="RNA polymerase sigma factor 70 region 4 type 2" evidence="7">
    <location>
        <begin position="139"/>
        <end position="189"/>
    </location>
</feature>
<reference evidence="9" key="1">
    <citation type="submission" date="2016-12" db="EMBL/GenBank/DDBJ databases">
        <title>Comparative genomics of four Isosphaeraceae planctomycetes: a common pool of plasmids and glycoside hydrolase genes.</title>
        <authorList>
            <person name="Ivanova A."/>
        </authorList>
    </citation>
    <scope>NUCLEOTIDE SEQUENCE [LARGE SCALE GENOMIC DNA]</scope>
    <source>
        <strain evidence="9">PX4</strain>
    </source>
</reference>
<organism evidence="8 9">
    <name type="scientific">Paludisphaera borealis</name>
    <dbReference type="NCBI Taxonomy" id="1387353"/>
    <lineage>
        <taxon>Bacteria</taxon>
        <taxon>Pseudomonadati</taxon>
        <taxon>Planctomycetota</taxon>
        <taxon>Planctomycetia</taxon>
        <taxon>Isosphaerales</taxon>
        <taxon>Isosphaeraceae</taxon>
        <taxon>Paludisphaera</taxon>
    </lineage>
</organism>
<dbReference type="PANTHER" id="PTHR43133:SF51">
    <property type="entry name" value="RNA POLYMERASE SIGMA FACTOR"/>
    <property type="match status" value="1"/>
</dbReference>
<dbReference type="SUPFAM" id="SSF88659">
    <property type="entry name" value="Sigma3 and sigma4 domains of RNA polymerase sigma factors"/>
    <property type="match status" value="1"/>
</dbReference>
<dbReference type="RefSeq" id="WP_076344266.1">
    <property type="nucleotide sequence ID" value="NZ_CP019082.1"/>
</dbReference>
<proteinExistence type="inferred from homology"/>
<evidence type="ECO:0000313" key="9">
    <source>
        <dbReference type="Proteomes" id="UP000186309"/>
    </source>
</evidence>
<dbReference type="Pfam" id="PF08281">
    <property type="entry name" value="Sigma70_r4_2"/>
    <property type="match status" value="1"/>
</dbReference>
<dbReference type="GO" id="GO:0006352">
    <property type="term" value="P:DNA-templated transcription initiation"/>
    <property type="evidence" value="ECO:0007669"/>
    <property type="project" value="InterPro"/>
</dbReference>
<evidence type="ECO:0000259" key="6">
    <source>
        <dbReference type="Pfam" id="PF04542"/>
    </source>
</evidence>
<dbReference type="KEGG" id="pbor:BSF38_01419"/>
<evidence type="ECO:0000256" key="1">
    <source>
        <dbReference type="ARBA" id="ARBA00010641"/>
    </source>
</evidence>
<evidence type="ECO:0000313" key="8">
    <source>
        <dbReference type="EMBL" id="APW59958.1"/>
    </source>
</evidence>
<name>A0A1U7CM23_9BACT</name>
<dbReference type="InterPro" id="IPR014284">
    <property type="entry name" value="RNA_pol_sigma-70_dom"/>
</dbReference>
<dbReference type="OrthoDB" id="263872at2"/>
<dbReference type="Pfam" id="PF04542">
    <property type="entry name" value="Sigma70_r2"/>
    <property type="match status" value="1"/>
</dbReference>
<dbReference type="STRING" id="1387353.BSF38_01419"/>
<dbReference type="AlphaFoldDB" id="A0A1U7CM23"/>
<evidence type="ECO:0000256" key="5">
    <source>
        <dbReference type="SAM" id="MobiDB-lite"/>
    </source>
</evidence>
<dbReference type="InterPro" id="IPR039425">
    <property type="entry name" value="RNA_pol_sigma-70-like"/>
</dbReference>
<dbReference type="CDD" id="cd06171">
    <property type="entry name" value="Sigma70_r4"/>
    <property type="match status" value="1"/>
</dbReference>
<dbReference type="GO" id="GO:0016987">
    <property type="term" value="F:sigma factor activity"/>
    <property type="evidence" value="ECO:0007669"/>
    <property type="project" value="UniProtKB-KW"/>
</dbReference>
<feature type="region of interest" description="Disordered" evidence="5">
    <location>
        <begin position="631"/>
        <end position="650"/>
    </location>
</feature>
<dbReference type="SUPFAM" id="SSF88946">
    <property type="entry name" value="Sigma2 domain of RNA polymerase sigma factors"/>
    <property type="match status" value="1"/>
</dbReference>
<keyword evidence="3" id="KW-0731">Sigma factor</keyword>
<dbReference type="GO" id="GO:0003677">
    <property type="term" value="F:DNA binding"/>
    <property type="evidence" value="ECO:0007669"/>
    <property type="project" value="InterPro"/>
</dbReference>
<sequence>MSRDAWIAPQIQRLFESGSLSGLTEWQLLERFARNGDQAAFELLVSRYGPMVLGVCRRILDDAHDVDDAFQATFLVLIRRARTLGPSDVIAAWLHGVALKVARRARVRRERLLQRERTSLDLEAPAPASRDGEFELRAVLDQEIDRLPWKYQAPVALCYLQGLTHEETARQLGWPIGTVKGRLARARTLLGSRLSRRGITSAAGAVAGSFALDASLQAAPSESLVAAALRASMRIADGRPWDAVVSTSVADLVRGVFTAMLFSKLKIVAALVMLSGFAVTGAGVYGRQQAEDDKPDPGQPSPAVAAEETPKPESEPPQAKTAADRPVPVREAPEGEASAPRSTDLAHLRDEPEALRKQLTEAAEQAFQTTFDEYREKQVQPDRVYRASRLLLDARLDDATTPAARTAAYEAHYDRMGTLAGLQVRQRDGNIKRSTTLDEVRAFTAEAKFMLAKSRVEPASQPPTSNSASGGDEPEVSPRTVAILAKLEETIAMNFPNETPLEDILKYIKQATQGSDHVGIPIYVDPIGLSEAEKTMTSPISLDLDGVPLRRTLQLMLKQIGLVYFVDDGLLVITSSDSQDSKLGPSMVKMSPLLEKQMKAERGELTEDEMASLLAQLQSINQMKKLVDQKDSVHDVTTAPPGSSMTPEQVQTLLQQIKDLTAALNAANQRPKGGGFQ</sequence>
<dbReference type="InterPro" id="IPR013324">
    <property type="entry name" value="RNA_pol_sigma_r3/r4-like"/>
</dbReference>
<dbReference type="Proteomes" id="UP000186309">
    <property type="component" value="Chromosome"/>
</dbReference>
<keyword evidence="9" id="KW-1185">Reference proteome</keyword>
<gene>
    <name evidence="8" type="primary">sigE_5</name>
    <name evidence="8" type="ORF">BSF38_01419</name>
</gene>
<evidence type="ECO:0000256" key="3">
    <source>
        <dbReference type="ARBA" id="ARBA00023082"/>
    </source>
</evidence>
<dbReference type="InterPro" id="IPR013249">
    <property type="entry name" value="RNA_pol_sigma70_r4_t2"/>
</dbReference>
<evidence type="ECO:0000259" key="7">
    <source>
        <dbReference type="Pfam" id="PF08281"/>
    </source>
</evidence>
<dbReference type="Gene3D" id="1.10.10.10">
    <property type="entry name" value="Winged helix-like DNA-binding domain superfamily/Winged helix DNA-binding domain"/>
    <property type="match status" value="1"/>
</dbReference>
<protein>
    <submittedName>
        <fullName evidence="8">ECF RNA polymerase sigma factor SigE</fullName>
    </submittedName>
</protein>
<feature type="region of interest" description="Disordered" evidence="5">
    <location>
        <begin position="288"/>
        <end position="347"/>
    </location>
</feature>
<comment type="similarity">
    <text evidence="1">Belongs to the sigma-70 factor family. ECF subfamily.</text>
</comment>
<keyword evidence="4" id="KW-0804">Transcription</keyword>
<feature type="compositionally biased region" description="Polar residues" evidence="5">
    <location>
        <begin position="640"/>
        <end position="650"/>
    </location>
</feature>
<dbReference type="InterPro" id="IPR013325">
    <property type="entry name" value="RNA_pol_sigma_r2"/>
</dbReference>
<dbReference type="Gene3D" id="1.10.1740.10">
    <property type="match status" value="1"/>
</dbReference>
<dbReference type="InterPro" id="IPR036388">
    <property type="entry name" value="WH-like_DNA-bd_sf"/>
</dbReference>
<keyword evidence="2" id="KW-0805">Transcription regulation</keyword>
<dbReference type="PANTHER" id="PTHR43133">
    <property type="entry name" value="RNA POLYMERASE ECF-TYPE SIGMA FACTO"/>
    <property type="match status" value="1"/>
</dbReference>
<dbReference type="NCBIfam" id="TIGR02937">
    <property type="entry name" value="sigma70-ECF"/>
    <property type="match status" value="1"/>
</dbReference>
<evidence type="ECO:0000256" key="4">
    <source>
        <dbReference type="ARBA" id="ARBA00023163"/>
    </source>
</evidence>